<dbReference type="PRINTS" id="PR00452">
    <property type="entry name" value="SH3DOMAIN"/>
</dbReference>
<evidence type="ECO:0000256" key="6">
    <source>
        <dbReference type="ARBA" id="ARBA00022723"/>
    </source>
</evidence>
<dbReference type="GO" id="GO:1903078">
    <property type="term" value="P:positive regulation of protein localization to plasma membrane"/>
    <property type="evidence" value="ECO:0007669"/>
    <property type="project" value="TreeGrafter"/>
</dbReference>
<dbReference type="InterPro" id="IPR039688">
    <property type="entry name" value="STAC1/2/3"/>
</dbReference>
<dbReference type="PROSITE" id="PS50081">
    <property type="entry name" value="ZF_DAG_PE_2"/>
    <property type="match status" value="1"/>
</dbReference>
<dbReference type="FunFam" id="3.30.60.20:FF:000022">
    <property type="entry name" value="SH3 and cysteine-rich domain-containing protein 3 isoform 2"/>
    <property type="match status" value="1"/>
</dbReference>
<keyword evidence="3 11" id="KW-0728">SH3 domain</keyword>
<dbReference type="PANTHER" id="PTHR15135">
    <property type="entry name" value="STAC"/>
    <property type="match status" value="1"/>
</dbReference>
<feature type="compositionally biased region" description="Basic and acidic residues" evidence="12">
    <location>
        <begin position="153"/>
        <end position="164"/>
    </location>
</feature>
<dbReference type="Gene3D" id="3.30.60.20">
    <property type="match status" value="1"/>
</dbReference>
<comment type="subcellular location">
    <subcellularLocation>
        <location evidence="1">Cell membrane</location>
        <location evidence="1">Sarcolemma</location>
        <topology evidence="1">Peripheral membrane protein</topology>
        <orientation evidence="1">Cytoplasmic side</orientation>
    </subcellularLocation>
    <subcellularLocation>
        <location evidence="2">Cytoplasm</location>
    </subcellularLocation>
</comment>
<dbReference type="Pfam" id="PF07653">
    <property type="entry name" value="SH3_2"/>
    <property type="match status" value="1"/>
</dbReference>
<keyword evidence="6" id="KW-0479">Metal-binding</keyword>
<evidence type="ECO:0000313" key="15">
    <source>
        <dbReference type="Proteomes" id="UP001318040"/>
    </source>
</evidence>
<evidence type="ECO:0000256" key="3">
    <source>
        <dbReference type="ARBA" id="ARBA00022443"/>
    </source>
</evidence>
<protein>
    <submittedName>
        <fullName evidence="16 17">SH3 and cysteine-rich domain-containing protein-like</fullName>
    </submittedName>
</protein>
<dbReference type="GO" id="GO:0003009">
    <property type="term" value="P:skeletal muscle contraction"/>
    <property type="evidence" value="ECO:0007669"/>
    <property type="project" value="TreeGrafter"/>
</dbReference>
<keyword evidence="5" id="KW-0963">Cytoplasm</keyword>
<dbReference type="AlphaFoldDB" id="A0AAJ7SLD6"/>
<dbReference type="Pfam" id="PF00018">
    <property type="entry name" value="SH3_1"/>
    <property type="match status" value="1"/>
</dbReference>
<keyword evidence="8" id="KW-0863">Zinc-finger</keyword>
<dbReference type="PROSITE" id="PS50002">
    <property type="entry name" value="SH3"/>
    <property type="match status" value="1"/>
</dbReference>
<dbReference type="InterPro" id="IPR002219">
    <property type="entry name" value="PKC_DAG/PE"/>
</dbReference>
<keyword evidence="4" id="KW-1003">Cell membrane</keyword>
<evidence type="ECO:0000256" key="5">
    <source>
        <dbReference type="ARBA" id="ARBA00022490"/>
    </source>
</evidence>
<evidence type="ECO:0000313" key="17">
    <source>
        <dbReference type="RefSeq" id="XP_032800821.1"/>
    </source>
</evidence>
<keyword evidence="9" id="KW-0862">Zinc</keyword>
<evidence type="ECO:0000256" key="4">
    <source>
        <dbReference type="ARBA" id="ARBA00022475"/>
    </source>
</evidence>
<dbReference type="GeneID" id="116937815"/>
<evidence type="ECO:0000256" key="11">
    <source>
        <dbReference type="PROSITE-ProRule" id="PRU00192"/>
    </source>
</evidence>
<feature type="region of interest" description="Disordered" evidence="12">
    <location>
        <begin position="1"/>
        <end position="28"/>
    </location>
</feature>
<dbReference type="Pfam" id="PF00130">
    <property type="entry name" value="C1_1"/>
    <property type="match status" value="1"/>
</dbReference>
<dbReference type="PANTHER" id="PTHR15135:SF7">
    <property type="entry name" value="STAC-LIKE, ISOFORM J"/>
    <property type="match status" value="1"/>
</dbReference>
<feature type="domain" description="Phorbol-ester/DAG-type" evidence="14">
    <location>
        <begin position="47"/>
        <end position="102"/>
    </location>
</feature>
<dbReference type="SMART" id="SM00326">
    <property type="entry name" value="SH3"/>
    <property type="match status" value="1"/>
</dbReference>
<name>A0AAJ7SLD6_PETMA</name>
<evidence type="ECO:0000256" key="9">
    <source>
        <dbReference type="ARBA" id="ARBA00022833"/>
    </source>
</evidence>
<dbReference type="GO" id="GO:0042383">
    <property type="term" value="C:sarcolemma"/>
    <property type="evidence" value="ECO:0007669"/>
    <property type="project" value="UniProtKB-SubCell"/>
</dbReference>
<dbReference type="GO" id="GO:0005737">
    <property type="term" value="C:cytoplasm"/>
    <property type="evidence" value="ECO:0007669"/>
    <property type="project" value="UniProtKB-SubCell"/>
</dbReference>
<dbReference type="SMART" id="SM00109">
    <property type="entry name" value="C1"/>
    <property type="match status" value="1"/>
</dbReference>
<keyword evidence="15" id="KW-1185">Reference proteome</keyword>
<organism evidence="15 16">
    <name type="scientific">Petromyzon marinus</name>
    <name type="common">Sea lamprey</name>
    <dbReference type="NCBI Taxonomy" id="7757"/>
    <lineage>
        <taxon>Eukaryota</taxon>
        <taxon>Metazoa</taxon>
        <taxon>Chordata</taxon>
        <taxon>Craniata</taxon>
        <taxon>Vertebrata</taxon>
        <taxon>Cyclostomata</taxon>
        <taxon>Hyperoartia</taxon>
        <taxon>Petromyzontiformes</taxon>
        <taxon>Petromyzontidae</taxon>
        <taxon>Petromyzon</taxon>
    </lineage>
</organism>
<evidence type="ECO:0000313" key="16">
    <source>
        <dbReference type="RefSeq" id="XP_032800820.1"/>
    </source>
</evidence>
<accession>A0AAJ7SLD6</accession>
<dbReference type="InterPro" id="IPR001452">
    <property type="entry name" value="SH3_domain"/>
</dbReference>
<evidence type="ECO:0000259" key="14">
    <source>
        <dbReference type="PROSITE" id="PS50081"/>
    </source>
</evidence>
<feature type="domain" description="SH3" evidence="13">
    <location>
        <begin position="213"/>
        <end position="272"/>
    </location>
</feature>
<evidence type="ECO:0000256" key="7">
    <source>
        <dbReference type="ARBA" id="ARBA00022737"/>
    </source>
</evidence>
<dbReference type="InterPro" id="IPR036028">
    <property type="entry name" value="SH3-like_dom_sf"/>
</dbReference>
<keyword evidence="10" id="KW-0472">Membrane</keyword>
<gene>
    <name evidence="16 17" type="primary">LOC116937815</name>
</gene>
<dbReference type="GO" id="GO:0008270">
    <property type="term" value="F:zinc ion binding"/>
    <property type="evidence" value="ECO:0007669"/>
    <property type="project" value="UniProtKB-KW"/>
</dbReference>
<dbReference type="SUPFAM" id="SSF50044">
    <property type="entry name" value="SH3-domain"/>
    <property type="match status" value="1"/>
</dbReference>
<dbReference type="KEGG" id="pmrn:116937815"/>
<evidence type="ECO:0000256" key="8">
    <source>
        <dbReference type="ARBA" id="ARBA00022771"/>
    </source>
</evidence>
<dbReference type="Gene3D" id="2.30.30.40">
    <property type="entry name" value="SH3 Domains"/>
    <property type="match status" value="1"/>
</dbReference>
<dbReference type="RefSeq" id="XP_032800820.1">
    <property type="nucleotide sequence ID" value="XM_032944929.1"/>
</dbReference>
<dbReference type="Pfam" id="PF16664">
    <property type="entry name" value="STAC2_u1"/>
    <property type="match status" value="1"/>
</dbReference>
<dbReference type="InterPro" id="IPR046349">
    <property type="entry name" value="C1-like_sf"/>
</dbReference>
<feature type="compositionally biased region" description="Basic and acidic residues" evidence="12">
    <location>
        <begin position="200"/>
        <end position="209"/>
    </location>
</feature>
<evidence type="ECO:0000256" key="2">
    <source>
        <dbReference type="ARBA" id="ARBA00004496"/>
    </source>
</evidence>
<evidence type="ECO:0000256" key="12">
    <source>
        <dbReference type="SAM" id="MobiDB-lite"/>
    </source>
</evidence>
<dbReference type="Proteomes" id="UP001318040">
    <property type="component" value="Unplaced"/>
</dbReference>
<evidence type="ECO:0000256" key="1">
    <source>
        <dbReference type="ARBA" id="ARBA00004278"/>
    </source>
</evidence>
<sequence length="330" mass="36764">MHQADWGNAGHGATMEPNGEGRSVSATRSAAGRAAAAAAAAASLGPAHRFLDHFFKKPTFCDICHHMIVGKTNEGEIAKYGMRCKLCRINIHHKCVENSKECFGKVPRGFKRHFSTPLVFKQHGVLPIVIDDKVDPDYETLRVGNSLSHRNKGKGDEDDKKGGKTSETSQDNDVESEYLENENENDEVFENAENMEQNSDETKGKKPGKDTVTSAFTYVALYRFQSQEKDDLDLHPGDRLQVTDDSNEEWWKGKIGERVGYFPANFTLKIRTTERVFRCVRTFVGNRYLGQITLKQDQICVEKGGGSNGFLAVTSGRKKGLVPGDFLEQI</sequence>
<dbReference type="RefSeq" id="XP_032800821.1">
    <property type="nucleotide sequence ID" value="XM_032944930.1"/>
</dbReference>
<dbReference type="SUPFAM" id="SSF57889">
    <property type="entry name" value="Cysteine-rich domain"/>
    <property type="match status" value="1"/>
</dbReference>
<keyword evidence="7" id="KW-0677">Repeat</keyword>
<evidence type="ECO:0000256" key="10">
    <source>
        <dbReference type="ARBA" id="ARBA00023136"/>
    </source>
</evidence>
<feature type="region of interest" description="Disordered" evidence="12">
    <location>
        <begin position="145"/>
        <end position="209"/>
    </location>
</feature>
<evidence type="ECO:0000259" key="13">
    <source>
        <dbReference type="PROSITE" id="PS50002"/>
    </source>
</evidence>
<feature type="compositionally biased region" description="Acidic residues" evidence="12">
    <location>
        <begin position="170"/>
        <end position="190"/>
    </location>
</feature>
<proteinExistence type="predicted"/>
<reference evidence="16 17" key="1">
    <citation type="submission" date="2025-04" db="UniProtKB">
        <authorList>
            <consortium name="RefSeq"/>
        </authorList>
    </citation>
    <scope>IDENTIFICATION</scope>
    <source>
        <tissue evidence="16 17">Sperm</tissue>
    </source>
</reference>